<dbReference type="RefSeq" id="WP_237360053.1">
    <property type="nucleotide sequence ID" value="NZ_CAKLDM010000001.1"/>
</dbReference>
<evidence type="ECO:0000256" key="3">
    <source>
        <dbReference type="ARBA" id="ARBA00022692"/>
    </source>
</evidence>
<feature type="transmembrane region" description="Helical" evidence="6">
    <location>
        <begin position="128"/>
        <end position="149"/>
    </location>
</feature>
<evidence type="ECO:0000313" key="8">
    <source>
        <dbReference type="Proteomes" id="UP000838748"/>
    </source>
</evidence>
<feature type="transmembrane region" description="Helical" evidence="6">
    <location>
        <begin position="75"/>
        <end position="96"/>
    </location>
</feature>
<name>A0ABM9A006_9VIBR</name>
<comment type="similarity">
    <text evidence="2">Belongs to the TMEM86 family.</text>
</comment>
<reference evidence="7" key="1">
    <citation type="submission" date="2021-11" db="EMBL/GenBank/DDBJ databases">
        <authorList>
            <person name="Rodrigo-Torres L."/>
            <person name="Arahal R. D."/>
            <person name="Lucena T."/>
        </authorList>
    </citation>
    <scope>NUCLEOTIDE SEQUENCE</scope>
    <source>
        <strain evidence="7">CECT 7928</strain>
    </source>
</reference>
<dbReference type="EMBL" id="CAKLDM010000001">
    <property type="protein sequence ID" value="CAH0536744.1"/>
    <property type="molecule type" value="Genomic_DNA"/>
</dbReference>
<evidence type="ECO:0000256" key="6">
    <source>
        <dbReference type="SAM" id="Phobius"/>
    </source>
</evidence>
<evidence type="ECO:0000256" key="4">
    <source>
        <dbReference type="ARBA" id="ARBA00022989"/>
    </source>
</evidence>
<feature type="transmembrane region" description="Helical" evidence="6">
    <location>
        <begin position="102"/>
        <end position="121"/>
    </location>
</feature>
<proteinExistence type="inferred from homology"/>
<evidence type="ECO:0000256" key="2">
    <source>
        <dbReference type="ARBA" id="ARBA00007375"/>
    </source>
</evidence>
<feature type="transmembrane region" description="Helical" evidence="6">
    <location>
        <begin position="182"/>
        <end position="204"/>
    </location>
</feature>
<keyword evidence="8" id="KW-1185">Reference proteome</keyword>
<protein>
    <recommendedName>
        <fullName evidence="9">YhhN-like protein</fullName>
    </recommendedName>
</protein>
<evidence type="ECO:0000256" key="1">
    <source>
        <dbReference type="ARBA" id="ARBA00004141"/>
    </source>
</evidence>
<comment type="subcellular location">
    <subcellularLocation>
        <location evidence="1">Membrane</location>
        <topology evidence="1">Multi-pass membrane protein</topology>
    </subcellularLocation>
</comment>
<evidence type="ECO:0000256" key="5">
    <source>
        <dbReference type="ARBA" id="ARBA00023136"/>
    </source>
</evidence>
<keyword evidence="3 6" id="KW-0812">Transmembrane</keyword>
<comment type="caution">
    <text evidence="7">The sequence shown here is derived from an EMBL/GenBank/DDBJ whole genome shotgun (WGS) entry which is preliminary data.</text>
</comment>
<dbReference type="InterPro" id="IPR012506">
    <property type="entry name" value="TMEM86B-like"/>
</dbReference>
<evidence type="ECO:0000313" key="7">
    <source>
        <dbReference type="EMBL" id="CAH0536744.1"/>
    </source>
</evidence>
<dbReference type="Pfam" id="PF07947">
    <property type="entry name" value="YhhN"/>
    <property type="match status" value="1"/>
</dbReference>
<keyword evidence="4 6" id="KW-1133">Transmembrane helix</keyword>
<sequence>MWLIVSALFLVHVIFNNQLPRWLYFASRYLPTVLIVGYLLTFSSGYPQYVYMISLGLLLTSLSDFSSMQPTSKKILTDSVLVISHLVCFFAFFLMLHNEPTAWLSIVIICTAVIIYLLILPSLANYKVFFAIYFAVISMLIWSSAEYWLDTRSLPAMYALVSSISLILYGTFFNITKFKPSWWLSSQTMTITFFAFQALLALSVQTL</sequence>
<dbReference type="Proteomes" id="UP000838748">
    <property type="component" value="Unassembled WGS sequence"/>
</dbReference>
<organism evidence="7 8">
    <name type="scientific">Vibrio marisflavi CECT 7928</name>
    <dbReference type="NCBI Taxonomy" id="634439"/>
    <lineage>
        <taxon>Bacteria</taxon>
        <taxon>Pseudomonadati</taxon>
        <taxon>Pseudomonadota</taxon>
        <taxon>Gammaproteobacteria</taxon>
        <taxon>Vibrionales</taxon>
        <taxon>Vibrionaceae</taxon>
        <taxon>Vibrio</taxon>
    </lineage>
</organism>
<feature type="transmembrane region" description="Helical" evidence="6">
    <location>
        <begin position="155"/>
        <end position="175"/>
    </location>
</feature>
<accession>A0ABM9A006</accession>
<evidence type="ECO:0008006" key="9">
    <source>
        <dbReference type="Google" id="ProtNLM"/>
    </source>
</evidence>
<gene>
    <name evidence="7" type="ORF">VMF7928_00658</name>
</gene>
<keyword evidence="5 6" id="KW-0472">Membrane</keyword>